<name>A0A1T5C044_9FIRM</name>
<evidence type="ECO:0000256" key="1">
    <source>
        <dbReference type="SAM" id="Coils"/>
    </source>
</evidence>
<evidence type="ECO:0000313" key="3">
    <source>
        <dbReference type="Proteomes" id="UP000243406"/>
    </source>
</evidence>
<dbReference type="Proteomes" id="UP000243406">
    <property type="component" value="Unassembled WGS sequence"/>
</dbReference>
<dbReference type="EMBL" id="FUYN01000004">
    <property type="protein sequence ID" value="SKB52767.1"/>
    <property type="molecule type" value="Genomic_DNA"/>
</dbReference>
<protein>
    <submittedName>
        <fullName evidence="2">Transposase</fullName>
    </submittedName>
</protein>
<dbReference type="Gene3D" id="1.10.10.60">
    <property type="entry name" value="Homeodomain-like"/>
    <property type="match status" value="1"/>
</dbReference>
<dbReference type="RefSeq" id="WP_143215797.1">
    <property type="nucleotide sequence ID" value="NZ_FUYN01000004.1"/>
</dbReference>
<organism evidence="2 3">
    <name type="scientific">Acetoanaerobium noterae</name>
    <dbReference type="NCBI Taxonomy" id="745369"/>
    <lineage>
        <taxon>Bacteria</taxon>
        <taxon>Bacillati</taxon>
        <taxon>Bacillota</taxon>
        <taxon>Clostridia</taxon>
        <taxon>Peptostreptococcales</taxon>
        <taxon>Filifactoraceae</taxon>
        <taxon>Acetoanaerobium</taxon>
    </lineage>
</organism>
<dbReference type="SUPFAM" id="SSF46689">
    <property type="entry name" value="Homeodomain-like"/>
    <property type="match status" value="1"/>
</dbReference>
<feature type="non-terminal residue" evidence="2">
    <location>
        <position position="87"/>
    </location>
</feature>
<dbReference type="GO" id="GO:0006313">
    <property type="term" value="P:DNA transposition"/>
    <property type="evidence" value="ECO:0007669"/>
    <property type="project" value="InterPro"/>
</dbReference>
<evidence type="ECO:0000313" key="2">
    <source>
        <dbReference type="EMBL" id="SKB52767.1"/>
    </source>
</evidence>
<feature type="coiled-coil region" evidence="1">
    <location>
        <begin position="58"/>
        <end position="85"/>
    </location>
</feature>
<dbReference type="GO" id="GO:0004803">
    <property type="term" value="F:transposase activity"/>
    <property type="evidence" value="ECO:0007669"/>
    <property type="project" value="InterPro"/>
</dbReference>
<dbReference type="OrthoDB" id="1775287at2"/>
<reference evidence="3" key="1">
    <citation type="submission" date="2017-02" db="EMBL/GenBank/DDBJ databases">
        <authorList>
            <person name="Varghese N."/>
            <person name="Submissions S."/>
        </authorList>
    </citation>
    <scope>NUCLEOTIDE SEQUENCE [LARGE SCALE GENOMIC DNA]</scope>
    <source>
        <strain evidence="3">ATCC 35199</strain>
    </source>
</reference>
<dbReference type="GO" id="GO:0003677">
    <property type="term" value="F:DNA binding"/>
    <property type="evidence" value="ECO:0007669"/>
    <property type="project" value="InterPro"/>
</dbReference>
<keyword evidence="3" id="KW-1185">Reference proteome</keyword>
<gene>
    <name evidence="2" type="ORF">SAMN02745120_1901</name>
</gene>
<dbReference type="AlphaFoldDB" id="A0A1T5C044"/>
<dbReference type="InterPro" id="IPR009057">
    <property type="entry name" value="Homeodomain-like_sf"/>
</dbReference>
<sequence length="87" mass="10214">MKTYYDIDFKKELVKEYLDGKSLNNLYQTYGVAKSTIAGWIKKYSEECQYIKPHNKEKNASSEEIRALNKKIKELEKENDFLKKAAA</sequence>
<accession>A0A1T5C044</accession>
<keyword evidence="1" id="KW-0175">Coiled coil</keyword>
<proteinExistence type="predicted"/>